<comment type="caution">
    <text evidence="2">The sequence shown here is derived from an EMBL/GenBank/DDBJ whole genome shotgun (WGS) entry which is preliminary data.</text>
</comment>
<gene>
    <name evidence="2" type="ORF">HNP73_004406</name>
</gene>
<sequence length="89" mass="9267">MTVKASVSLSESQAAFARRLVAEGRYASLSAVVQRGIEALRAETEAREAELAVLRALLAEREAGGFTGLGAGRAATETAIAAKRRAHGL</sequence>
<evidence type="ECO:0000313" key="2">
    <source>
        <dbReference type="EMBL" id="MBB5224436.1"/>
    </source>
</evidence>
<name>A0A840SXA3_9RHOB</name>
<dbReference type="GO" id="GO:0006355">
    <property type="term" value="P:regulation of DNA-templated transcription"/>
    <property type="evidence" value="ECO:0007669"/>
    <property type="project" value="InterPro"/>
</dbReference>
<keyword evidence="3" id="KW-1185">Reference proteome</keyword>
<reference evidence="2 3" key="1">
    <citation type="submission" date="2020-08" db="EMBL/GenBank/DDBJ databases">
        <title>Genomic Encyclopedia of Type Strains, Phase IV (KMG-IV): sequencing the most valuable type-strain genomes for metagenomic binning, comparative biology and taxonomic classification.</title>
        <authorList>
            <person name="Goeker M."/>
        </authorList>
    </citation>
    <scope>NUCLEOTIDE SEQUENCE [LARGE SCALE GENOMIC DNA]</scope>
    <source>
        <strain evidence="2 3">DSM 101730</strain>
    </source>
</reference>
<dbReference type="InterPro" id="IPR038296">
    <property type="entry name" value="ParD_sf"/>
</dbReference>
<dbReference type="SUPFAM" id="SSF47598">
    <property type="entry name" value="Ribbon-helix-helix"/>
    <property type="match status" value="1"/>
</dbReference>
<proteinExistence type="predicted"/>
<evidence type="ECO:0000256" key="1">
    <source>
        <dbReference type="ARBA" id="ARBA00022649"/>
    </source>
</evidence>
<dbReference type="RefSeq" id="WP_184155130.1">
    <property type="nucleotide sequence ID" value="NZ_JACHFM010000007.1"/>
</dbReference>
<organism evidence="2 3">
    <name type="scientific">Amaricoccus macauensis</name>
    <dbReference type="NCBI Taxonomy" id="57001"/>
    <lineage>
        <taxon>Bacteria</taxon>
        <taxon>Pseudomonadati</taxon>
        <taxon>Pseudomonadota</taxon>
        <taxon>Alphaproteobacteria</taxon>
        <taxon>Rhodobacterales</taxon>
        <taxon>Paracoccaceae</taxon>
        <taxon>Amaricoccus</taxon>
    </lineage>
</organism>
<dbReference type="InterPro" id="IPR022789">
    <property type="entry name" value="ParD"/>
</dbReference>
<protein>
    <submittedName>
        <fullName evidence="2">Antitoxin ParD1/3/4</fullName>
    </submittedName>
</protein>
<dbReference type="Pfam" id="PF03693">
    <property type="entry name" value="ParD_antitoxin"/>
    <property type="match status" value="1"/>
</dbReference>
<keyword evidence="1" id="KW-1277">Toxin-antitoxin system</keyword>
<dbReference type="InterPro" id="IPR010985">
    <property type="entry name" value="Ribbon_hlx_hlx"/>
</dbReference>
<evidence type="ECO:0000313" key="3">
    <source>
        <dbReference type="Proteomes" id="UP000549457"/>
    </source>
</evidence>
<dbReference type="Proteomes" id="UP000549457">
    <property type="component" value="Unassembled WGS sequence"/>
</dbReference>
<dbReference type="Gene3D" id="6.10.10.120">
    <property type="entry name" value="Antitoxin ParD1-like"/>
    <property type="match status" value="1"/>
</dbReference>
<dbReference type="EMBL" id="JACHFM010000007">
    <property type="protein sequence ID" value="MBB5224436.1"/>
    <property type="molecule type" value="Genomic_DNA"/>
</dbReference>
<dbReference type="AlphaFoldDB" id="A0A840SXA3"/>
<accession>A0A840SXA3</accession>